<feature type="coiled-coil region" evidence="2">
    <location>
        <begin position="356"/>
        <end position="383"/>
    </location>
</feature>
<dbReference type="InterPro" id="IPR036420">
    <property type="entry name" value="BRCT_dom_sf"/>
</dbReference>
<dbReference type="Proteomes" id="UP001054902">
    <property type="component" value="Unassembled WGS sequence"/>
</dbReference>
<feature type="coiled-coil region" evidence="2">
    <location>
        <begin position="1007"/>
        <end position="1034"/>
    </location>
</feature>
<feature type="compositionally biased region" description="Acidic residues" evidence="3">
    <location>
        <begin position="66"/>
        <end position="90"/>
    </location>
</feature>
<dbReference type="Gene3D" id="1.10.287.1490">
    <property type="match status" value="2"/>
</dbReference>
<evidence type="ECO:0000256" key="3">
    <source>
        <dbReference type="SAM" id="MobiDB-lite"/>
    </source>
</evidence>
<evidence type="ECO:0000259" key="4">
    <source>
        <dbReference type="PROSITE" id="PS50172"/>
    </source>
</evidence>
<feature type="domain" description="BRCT" evidence="4">
    <location>
        <begin position="1520"/>
        <end position="1570"/>
    </location>
</feature>
<feature type="region of interest" description="Disordered" evidence="3">
    <location>
        <begin position="1"/>
        <end position="126"/>
    </location>
</feature>
<keyword evidence="6" id="KW-1185">Reference proteome</keyword>
<dbReference type="PROSITE" id="PS50172">
    <property type="entry name" value="BRCT"/>
    <property type="match status" value="2"/>
</dbReference>
<feature type="compositionally biased region" description="Low complexity" evidence="3">
    <location>
        <begin position="1387"/>
        <end position="1400"/>
    </location>
</feature>
<gene>
    <name evidence="5" type="ORF">CTEN210_08041</name>
</gene>
<evidence type="ECO:0000313" key="5">
    <source>
        <dbReference type="EMBL" id="GFH51565.1"/>
    </source>
</evidence>
<organism evidence="5 6">
    <name type="scientific">Chaetoceros tenuissimus</name>
    <dbReference type="NCBI Taxonomy" id="426638"/>
    <lineage>
        <taxon>Eukaryota</taxon>
        <taxon>Sar</taxon>
        <taxon>Stramenopiles</taxon>
        <taxon>Ochrophyta</taxon>
        <taxon>Bacillariophyta</taxon>
        <taxon>Coscinodiscophyceae</taxon>
        <taxon>Chaetocerotophycidae</taxon>
        <taxon>Chaetocerotales</taxon>
        <taxon>Chaetocerotaceae</taxon>
        <taxon>Chaetoceros</taxon>
    </lineage>
</organism>
<feature type="region of interest" description="Disordered" evidence="3">
    <location>
        <begin position="1294"/>
        <end position="1466"/>
    </location>
</feature>
<reference evidence="5 6" key="1">
    <citation type="journal article" date="2021" name="Sci. Rep.">
        <title>The genome of the diatom Chaetoceros tenuissimus carries an ancient integrated fragment of an extant virus.</title>
        <authorList>
            <person name="Hongo Y."/>
            <person name="Kimura K."/>
            <person name="Takaki Y."/>
            <person name="Yoshida Y."/>
            <person name="Baba S."/>
            <person name="Kobayashi G."/>
            <person name="Nagasaki K."/>
            <person name="Hano T."/>
            <person name="Tomaru Y."/>
        </authorList>
    </citation>
    <scope>NUCLEOTIDE SEQUENCE [LARGE SCALE GENOMIC DNA]</scope>
    <source>
        <strain evidence="5 6">NIES-3715</strain>
    </source>
</reference>
<feature type="domain" description="BRCT" evidence="4">
    <location>
        <begin position="1596"/>
        <end position="1702"/>
    </location>
</feature>
<feature type="coiled-coil region" evidence="2">
    <location>
        <begin position="161"/>
        <end position="213"/>
    </location>
</feature>
<feature type="compositionally biased region" description="Low complexity" evidence="3">
    <location>
        <begin position="1408"/>
        <end position="1418"/>
    </location>
</feature>
<dbReference type="SUPFAM" id="SSF57997">
    <property type="entry name" value="Tropomyosin"/>
    <property type="match status" value="1"/>
</dbReference>
<protein>
    <recommendedName>
        <fullName evidence="4">BRCT domain-containing protein</fullName>
    </recommendedName>
</protein>
<feature type="compositionally biased region" description="Polar residues" evidence="3">
    <location>
        <begin position="1"/>
        <end position="17"/>
    </location>
</feature>
<feature type="compositionally biased region" description="Acidic residues" evidence="3">
    <location>
        <begin position="20"/>
        <end position="40"/>
    </location>
</feature>
<evidence type="ECO:0000256" key="1">
    <source>
        <dbReference type="ARBA" id="ARBA00023054"/>
    </source>
</evidence>
<sequence>MASQNAGDKSTEMSVRTQDLIEEDSHDENEDDDDDDDDLSEQISYADENDQSGFREESLLGPMDRNDDDDDYEDFSEEENDNHDIGDDDQSVASQDSTVRNIDAEPISHSASSPRHHAPQDDFRSDAHGTLQDLIDVYSALNQVSSEQYERSLRQLHQKWETVLEHTLYEHEQNLENTEQERQEMEIHIEEMRVAHEKELEEMKTEVMEQSKKIILEEMKLNADQEVRSCKSEEAATSAVEEAVEETRREMTEDFEVALEGMKQTQEELKQRYENMLKETEIRVRDEVEQDMKDKFRSKLLTFKESYQAMKNQIVEQTMQIQKLEMNSGESKETDELICSLENEVKVLQNTLKTNKALHLEDIEKLQTENQKLQQDLLQSSQGDDDEIAKAVEDAKQQLRSDMTEEFDIVLSGMKKTNEELTARYEQLIKETETRVRDEVEQEVRSTEQRKSQVIQEQYDEVKAQVIELAVQVEKLEMDAESKTGEITELNENLNSSFKQIEELTYEISSKNNEIDRLQTEVASKSDIIENLSAEIEQKAIEYSSSLESKEAIIADLKLQSEEQEVDKEISKGKDIEILKISGDLAAKTALVDQLQSLVKEKDVKLSEVKDDIDSRIKDLEQEKDTLLQKNTELHGQLESKDKICHTLEENLKDLEDQIANFKGEIEFKSNHLTELQELIEEKDMKIWEIEEMMESNDGIIESKDAEYSEKLSVLEKTLEDKSKALLESEDKINELGNQVAKIQEEMANKAEKIQELESIINEKESKLQEMDNQIKADINKAQVEHEDLTVKMLNLENEVTNKSEEVDAYRKNINELETEIARLRDDVTKKLDIADNLQKLLEEKDKKIAELENATDMANKVVETKTNEISEKIRELEEEIKAKENEVSSTLSHVEQLKEQIRLQNEELEERQNSIRERDAKVQDLQEEIKQYNEKSPDIETKENETKKLNDEIIVLKKQIRKRDKLLERNMNEKTKYIDELLQEMKQKDEGIETFVKEMDTFGTTIKDLEIKIKEKDDSLQQKEALIRQLNSTIAEKDSILITKDEEISTMTAQVEEMKSGDEPNVDLDNVMFEYDMKLQDAIDKHQEEVAHLESKVREKEVILAKKEVEHKSFLRETESKVTSEMKEKHQAEIEDIKKNYIEKEHVDTMENNYRAEILDLQKAVKEENDRLLHIEKEYSKKLADLESRLHQEILTMKESHDVEIKKLTEQHDEEKEKLKIISKNVEVGKKNHDSDIELIKRDYQTAISEVKRNIMNESNELIASGGMKKQKEIKDPPIEYNSVASLSGTHRLENISEENELNVEDNIAPKTPMKTTSRKDVVQVSPLTMTSPVAQHKRKASRSSGSAENQGVPTTIDGRRKRRSRSTLDSNRSVQSLPVQRSATKKISSPSSVKSSASYRRRTDPRTTPTISSKLRSSMRSRRSSASVADSVGSERSRSSVRSSGSKNRHDVSPPTMRRSDLKSVQMQAREGLFSCEKPLPEIGEIRLLIINVPITDRRRKMAKALNIELVKDPLNCTHAIVGDADNHIRRTAKLMAVLCVTNNILRSEWLDDCYKHRLIISTSHHTLLNDYLAEKAYSFSMKSTLKEGAERRKYGGLFCGWKILICNGVAGNKAPKEAEFRMMIQATGGTWLDYDDIPVSYEEDPSHVVVITSDPPTEEQLKDKIALKAAKEGAGFHTTSWLFDVMMHQKLFGMRRGIARHVLKADQSDE</sequence>
<accession>A0AAD3CV14</accession>
<feature type="compositionally biased region" description="Polar residues" evidence="3">
    <location>
        <begin position="1344"/>
        <end position="1355"/>
    </location>
</feature>
<feature type="coiled-coil region" evidence="2">
    <location>
        <begin position="259"/>
        <end position="327"/>
    </location>
</feature>
<dbReference type="EMBL" id="BLLK01000045">
    <property type="protein sequence ID" value="GFH51565.1"/>
    <property type="molecule type" value="Genomic_DNA"/>
</dbReference>
<proteinExistence type="predicted"/>
<dbReference type="PANTHER" id="PTHR18870">
    <property type="entry name" value="PROTEIN TAG-278-RELATED"/>
    <property type="match status" value="1"/>
</dbReference>
<feature type="compositionally biased region" description="Polar residues" evidence="3">
    <location>
        <begin position="1369"/>
        <end position="1384"/>
    </location>
</feature>
<dbReference type="PANTHER" id="PTHR18870:SF9">
    <property type="entry name" value="PROTEIN TAG-278-RELATED"/>
    <property type="match status" value="1"/>
</dbReference>
<dbReference type="InterPro" id="IPR001357">
    <property type="entry name" value="BRCT_dom"/>
</dbReference>
<feature type="coiled-coil region" evidence="2">
    <location>
        <begin position="712"/>
        <end position="960"/>
    </location>
</feature>
<feature type="compositionally biased region" description="Polar residues" evidence="3">
    <location>
        <begin position="91"/>
        <end position="100"/>
    </location>
</feature>
<dbReference type="Gene3D" id="3.40.50.10190">
    <property type="entry name" value="BRCT domain"/>
    <property type="match status" value="1"/>
</dbReference>
<evidence type="ECO:0000313" key="6">
    <source>
        <dbReference type="Proteomes" id="UP001054902"/>
    </source>
</evidence>
<feature type="coiled-coil region" evidence="2">
    <location>
        <begin position="411"/>
        <end position="567"/>
    </location>
</feature>
<feature type="coiled-coil region" evidence="2">
    <location>
        <begin position="610"/>
        <end position="672"/>
    </location>
</feature>
<feature type="compositionally biased region" description="Basic and acidic residues" evidence="3">
    <location>
        <begin position="1450"/>
        <end position="1464"/>
    </location>
</feature>
<keyword evidence="1 2" id="KW-0175">Coiled coil</keyword>
<feature type="coiled-coil region" evidence="2">
    <location>
        <begin position="1077"/>
        <end position="1262"/>
    </location>
</feature>
<evidence type="ECO:0000256" key="2">
    <source>
        <dbReference type="SAM" id="Coils"/>
    </source>
</evidence>
<dbReference type="SUPFAM" id="SSF52113">
    <property type="entry name" value="BRCT domain"/>
    <property type="match status" value="2"/>
</dbReference>
<comment type="caution">
    <text evidence="5">The sequence shown here is derived from an EMBL/GenBank/DDBJ whole genome shotgun (WGS) entry which is preliminary data.</text>
</comment>
<name>A0AAD3CV14_9STRA</name>